<dbReference type="Proteomes" id="UP001651158">
    <property type="component" value="Unassembled WGS sequence"/>
</dbReference>
<dbReference type="PANTHER" id="PTHR19370:SF189">
    <property type="entry name" value="CYTOCHROME C MITOCHONDRIAL IMPORT FACTOR CYC2"/>
    <property type="match status" value="1"/>
</dbReference>
<feature type="domain" description="Cytochrome b5 heme-binding" evidence="5">
    <location>
        <begin position="47"/>
        <end position="126"/>
    </location>
</feature>
<keyword evidence="8" id="KW-1185">Reference proteome</keyword>
<feature type="domain" description="FAD-binding FR-type" evidence="6">
    <location>
        <begin position="288"/>
        <end position="401"/>
    </location>
</feature>
<dbReference type="Gene3D" id="2.40.30.10">
    <property type="entry name" value="Translation factors"/>
    <property type="match status" value="1"/>
</dbReference>
<dbReference type="InterPro" id="IPR001433">
    <property type="entry name" value="OxRdtase_FAD/NAD-bd"/>
</dbReference>
<evidence type="ECO:0000256" key="1">
    <source>
        <dbReference type="ARBA" id="ARBA00001974"/>
    </source>
</evidence>
<evidence type="ECO:0000259" key="5">
    <source>
        <dbReference type="PROSITE" id="PS50255"/>
    </source>
</evidence>
<dbReference type="InterPro" id="IPR017927">
    <property type="entry name" value="FAD-bd_FR_type"/>
</dbReference>
<gene>
    <name evidence="7" type="ORF">TcWFU_003493</name>
</gene>
<evidence type="ECO:0000259" key="6">
    <source>
        <dbReference type="PROSITE" id="PS51384"/>
    </source>
</evidence>
<keyword evidence="4" id="KW-0560">Oxidoreductase</keyword>
<dbReference type="InterPro" id="IPR017938">
    <property type="entry name" value="Riboflavin_synthase-like_b-brl"/>
</dbReference>
<comment type="cofactor">
    <cofactor evidence="1">
        <name>FAD</name>
        <dbReference type="ChEBI" id="CHEBI:57692"/>
    </cofactor>
</comment>
<dbReference type="SMART" id="SM01117">
    <property type="entry name" value="Cyt-b5"/>
    <property type="match status" value="1"/>
</dbReference>
<proteinExistence type="predicted"/>
<dbReference type="EMBL" id="JAKROA010000002">
    <property type="protein sequence ID" value="KAL5110110.1"/>
    <property type="molecule type" value="Genomic_DNA"/>
</dbReference>
<dbReference type="PANTHER" id="PTHR19370">
    <property type="entry name" value="NADH-CYTOCHROME B5 REDUCTASE"/>
    <property type="match status" value="1"/>
</dbReference>
<protein>
    <submittedName>
        <fullName evidence="7">Cytochrome b5 reductase 4</fullName>
    </submittedName>
</protein>
<dbReference type="PROSITE" id="PS50255">
    <property type="entry name" value="CYTOCHROME_B5_2"/>
    <property type="match status" value="1"/>
</dbReference>
<evidence type="ECO:0000313" key="7">
    <source>
        <dbReference type="EMBL" id="KAL5110110.1"/>
    </source>
</evidence>
<comment type="caution">
    <text evidence="7">The sequence shown here is derived from an EMBL/GenBank/DDBJ whole genome shotgun (WGS) entry which is preliminary data.</text>
</comment>
<evidence type="ECO:0000313" key="8">
    <source>
        <dbReference type="Proteomes" id="UP001651158"/>
    </source>
</evidence>
<dbReference type="Gene3D" id="3.40.50.80">
    <property type="entry name" value="Nucleotide-binding domain of ferredoxin-NADP reductase (FNR) module"/>
    <property type="match status" value="1"/>
</dbReference>
<dbReference type="CDD" id="cd06183">
    <property type="entry name" value="cyt_b5_reduct_like"/>
    <property type="match status" value="1"/>
</dbReference>
<dbReference type="InterPro" id="IPR036400">
    <property type="entry name" value="Cyt_B5-like_heme/steroid_sf"/>
</dbReference>
<reference evidence="7 8" key="1">
    <citation type="journal article" date="2022" name="Front. Cell. Infect. Microbiol.">
        <title>The Genomes of Two Strains of Taenia crassiceps the Animal Model for the Study of Human Cysticercosis.</title>
        <authorList>
            <person name="Bobes R.J."/>
            <person name="Estrada K."/>
            <person name="Rios-Valencia D.G."/>
            <person name="Calderon-Gallegos A."/>
            <person name="de la Torre P."/>
            <person name="Carrero J.C."/>
            <person name="Sanchez-Flores A."/>
            <person name="Laclette J.P."/>
        </authorList>
    </citation>
    <scope>NUCLEOTIDE SEQUENCE [LARGE SCALE GENOMIC DNA]</scope>
    <source>
        <strain evidence="7">WFUcys</strain>
    </source>
</reference>
<name>A0ABR4QL40_9CEST</name>
<dbReference type="InterPro" id="IPR001199">
    <property type="entry name" value="Cyt_B5-like_heme/steroid-bd"/>
</dbReference>
<dbReference type="SUPFAM" id="SSF52343">
    <property type="entry name" value="Ferredoxin reductase-like, C-terminal NADP-linked domain"/>
    <property type="match status" value="1"/>
</dbReference>
<dbReference type="PROSITE" id="PS51384">
    <property type="entry name" value="FAD_FR"/>
    <property type="match status" value="1"/>
</dbReference>
<dbReference type="Gene3D" id="3.10.120.10">
    <property type="entry name" value="Cytochrome b5-like heme/steroid binding domain"/>
    <property type="match status" value="1"/>
</dbReference>
<dbReference type="InterPro" id="IPR001834">
    <property type="entry name" value="CBR-like"/>
</dbReference>
<dbReference type="Pfam" id="PF00175">
    <property type="entry name" value="NAD_binding_1"/>
    <property type="match status" value="1"/>
</dbReference>
<keyword evidence="2" id="KW-0285">Flavoprotein</keyword>
<dbReference type="InterPro" id="IPR008333">
    <property type="entry name" value="Cbr1-like_FAD-bd_dom"/>
</dbReference>
<evidence type="ECO:0000256" key="4">
    <source>
        <dbReference type="ARBA" id="ARBA00023002"/>
    </source>
</evidence>
<evidence type="ECO:0000256" key="2">
    <source>
        <dbReference type="ARBA" id="ARBA00022630"/>
    </source>
</evidence>
<dbReference type="SUPFAM" id="SSF63380">
    <property type="entry name" value="Riboflavin synthase domain-like"/>
    <property type="match status" value="1"/>
</dbReference>
<accession>A0ABR4QL40</accession>
<dbReference type="InterPro" id="IPR039261">
    <property type="entry name" value="FNR_nucleotide-bd"/>
</dbReference>
<dbReference type="Pfam" id="PF00970">
    <property type="entry name" value="FAD_binding_6"/>
    <property type="match status" value="1"/>
</dbReference>
<evidence type="ECO:0000256" key="3">
    <source>
        <dbReference type="ARBA" id="ARBA00022827"/>
    </source>
</evidence>
<keyword evidence="3" id="KW-0274">FAD</keyword>
<dbReference type="Pfam" id="PF00173">
    <property type="entry name" value="Cyt-b5"/>
    <property type="match status" value="1"/>
</dbReference>
<organism evidence="7 8">
    <name type="scientific">Taenia crassiceps</name>
    <dbReference type="NCBI Taxonomy" id="6207"/>
    <lineage>
        <taxon>Eukaryota</taxon>
        <taxon>Metazoa</taxon>
        <taxon>Spiralia</taxon>
        <taxon>Lophotrochozoa</taxon>
        <taxon>Platyhelminthes</taxon>
        <taxon>Cestoda</taxon>
        <taxon>Eucestoda</taxon>
        <taxon>Cyclophyllidea</taxon>
        <taxon>Taeniidae</taxon>
        <taxon>Taenia</taxon>
    </lineage>
</organism>
<sequence length="550" mass="62356">MDSDRKVPSISIPTLSTPSGRKREFMGIGFWNSYTRTSEYLDREPENQPITVEELAKHTTEDDMWIGLRNGTNVEVFDVTPFAEYHPGGAEIIAQYAGTDATEAFRCAHAYISPYMIHRLKKGHLVPSSRLQRSSNFLSPVMNTLPVQLPPFRDLPSARPKWDWATLPDECLVTIEIALRRPLVSLRPSSHLIATTKLDETDLQRKILQFFIMLDKEYYALKLRLLPQLKPKLHSIRFDRQFSYFSVDPHVYLDLKFPQNLSSGSQFSTLGSVLQDEFLSFSDAFERVGFIKCEIVSSQRLGNSPYRLLRLQWLMEQTHLPIPLLHHVLLCVKDGNGLVHMRPYTPTCINLSPEGEKTSDPSKFDILVKVYPNGTVSGFLDNAVKGSMVKVSLPQCQFSTSILLNRFGDVFRPWPSVCMLCGGSGITPFLPLIQYLLALRESRLYLFWFNRCEDDLILRSQLDQLAASSDARLQVHYWLLEPQERIKTCRQSNVTIGGIDDIKSQSFDTFLNTPAASLLCLICGPQGFNSAASSLAQFWGIPSSNVHILQ</sequence>
<dbReference type="SUPFAM" id="SSF55856">
    <property type="entry name" value="Cytochrome b5-like heme/steroid binding domain"/>
    <property type="match status" value="1"/>
</dbReference>
<dbReference type="PRINTS" id="PR00406">
    <property type="entry name" value="CYTB5RDTASE"/>
</dbReference>